<evidence type="ECO:0000313" key="2">
    <source>
        <dbReference type="Proteomes" id="UP001374584"/>
    </source>
</evidence>
<organism evidence="1 2">
    <name type="scientific">Phaseolus coccineus</name>
    <name type="common">Scarlet runner bean</name>
    <name type="synonym">Phaseolus multiflorus</name>
    <dbReference type="NCBI Taxonomy" id="3886"/>
    <lineage>
        <taxon>Eukaryota</taxon>
        <taxon>Viridiplantae</taxon>
        <taxon>Streptophyta</taxon>
        <taxon>Embryophyta</taxon>
        <taxon>Tracheophyta</taxon>
        <taxon>Spermatophyta</taxon>
        <taxon>Magnoliopsida</taxon>
        <taxon>eudicotyledons</taxon>
        <taxon>Gunneridae</taxon>
        <taxon>Pentapetalae</taxon>
        <taxon>rosids</taxon>
        <taxon>fabids</taxon>
        <taxon>Fabales</taxon>
        <taxon>Fabaceae</taxon>
        <taxon>Papilionoideae</taxon>
        <taxon>50 kb inversion clade</taxon>
        <taxon>NPAAA clade</taxon>
        <taxon>indigoferoid/millettioid clade</taxon>
        <taxon>Phaseoleae</taxon>
        <taxon>Phaseolus</taxon>
    </lineage>
</organism>
<accession>A0AAN9RT94</accession>
<dbReference type="AlphaFoldDB" id="A0AAN9RT94"/>
<comment type="caution">
    <text evidence="1">The sequence shown here is derived from an EMBL/GenBank/DDBJ whole genome shotgun (WGS) entry which is preliminary data.</text>
</comment>
<dbReference type="EMBL" id="JAYMYR010000001">
    <property type="protein sequence ID" value="KAK7382802.1"/>
    <property type="molecule type" value="Genomic_DNA"/>
</dbReference>
<proteinExistence type="predicted"/>
<protein>
    <submittedName>
        <fullName evidence="1">Uncharacterized protein</fullName>
    </submittedName>
</protein>
<evidence type="ECO:0000313" key="1">
    <source>
        <dbReference type="EMBL" id="KAK7382802.1"/>
    </source>
</evidence>
<reference evidence="1 2" key="1">
    <citation type="submission" date="2024-01" db="EMBL/GenBank/DDBJ databases">
        <title>The genomes of 5 underutilized Papilionoideae crops provide insights into root nodulation and disease resistanc.</title>
        <authorList>
            <person name="Jiang F."/>
        </authorList>
    </citation>
    <scope>NUCLEOTIDE SEQUENCE [LARGE SCALE GENOMIC DNA]</scope>
    <source>
        <strain evidence="1">JINMINGXINNONG_FW02</strain>
        <tissue evidence="1">Leaves</tissue>
    </source>
</reference>
<keyword evidence="2" id="KW-1185">Reference proteome</keyword>
<name>A0AAN9RT94_PHACN</name>
<dbReference type="Proteomes" id="UP001374584">
    <property type="component" value="Unassembled WGS sequence"/>
</dbReference>
<gene>
    <name evidence="1" type="ORF">VNO80_01890</name>
</gene>
<sequence length="85" mass="9637">MALALANALRLASNARHVSRSKIQRWTYELHAPKAFMKPPAFLILNLPFFSSLPHHFFDHPLTLAMAFTSSLTFQVHVKCNCDPC</sequence>